<feature type="compositionally biased region" description="Basic and acidic residues" evidence="1">
    <location>
        <begin position="51"/>
        <end position="60"/>
    </location>
</feature>
<reference evidence="2 3" key="1">
    <citation type="submission" date="2015-06" db="EMBL/GenBank/DDBJ databases">
        <title>Draft genome of the ant-associated black yeast Phialophora attae CBS 131958.</title>
        <authorList>
            <person name="Moreno L.F."/>
            <person name="Stielow B.J."/>
            <person name="de Hoog S."/>
            <person name="Vicente V.A."/>
            <person name="Weiss V.A."/>
            <person name="de Vries M."/>
            <person name="Cruz L.M."/>
            <person name="Souza E.M."/>
        </authorList>
    </citation>
    <scope>NUCLEOTIDE SEQUENCE [LARGE SCALE GENOMIC DNA]</scope>
    <source>
        <strain evidence="2 3">CBS 131958</strain>
    </source>
</reference>
<dbReference type="AlphaFoldDB" id="A0A0N1H9H0"/>
<comment type="caution">
    <text evidence="2">The sequence shown here is derived from an EMBL/GenBank/DDBJ whole genome shotgun (WGS) entry which is preliminary data.</text>
</comment>
<dbReference type="RefSeq" id="XP_018004105.1">
    <property type="nucleotide sequence ID" value="XM_018146564.1"/>
</dbReference>
<sequence length="336" mass="37823">MPALKRKWPGDDDDTGITVEPIVVDESEEGQPGIMSKPPQGLSKRNGNDIQSKEAPRGLQEETLPGSSIKKQKIDDSVSIEFKLSGALFRSSEVSAMDEPGYPEQAWGRDRLLLRNMLIDFVSKFTARSEDSSILTALNKMTDIASSLKEHPGRSPAYRRAQFQIGQSRLMQMPFEIRSSIWKAANLPKLDCCLAGLKWHEEARRQYKTIGIANMRIAYVHLTKGRGLPVNRQILMESQIVAEPIGAQFCSVFCLDQVALAMVHMFVHTGFTYLHFPQESKQWMSLRSLKVPAAACTAQHCVHFCTLPQKSNAKEAVGWDWQYHVEGEFLVFERSP</sequence>
<evidence type="ECO:0000313" key="2">
    <source>
        <dbReference type="EMBL" id="KPI44142.1"/>
    </source>
</evidence>
<proteinExistence type="predicted"/>
<evidence type="ECO:0000256" key="1">
    <source>
        <dbReference type="SAM" id="MobiDB-lite"/>
    </source>
</evidence>
<accession>A0A0N1H9H0</accession>
<keyword evidence="3" id="KW-1185">Reference proteome</keyword>
<gene>
    <name evidence="2" type="ORF">AB675_6285</name>
</gene>
<feature type="region of interest" description="Disordered" evidence="1">
    <location>
        <begin position="22"/>
        <end position="70"/>
    </location>
</feature>
<name>A0A0N1H9H0_9EURO</name>
<dbReference type="Proteomes" id="UP000038010">
    <property type="component" value="Unassembled WGS sequence"/>
</dbReference>
<evidence type="ECO:0000313" key="3">
    <source>
        <dbReference type="Proteomes" id="UP000038010"/>
    </source>
</evidence>
<protein>
    <submittedName>
        <fullName evidence="2">Uncharacterized protein</fullName>
    </submittedName>
</protein>
<dbReference type="GeneID" id="28738444"/>
<dbReference type="VEuPathDB" id="FungiDB:AB675_6285"/>
<dbReference type="EMBL" id="LFJN01000004">
    <property type="protein sequence ID" value="KPI44142.1"/>
    <property type="molecule type" value="Genomic_DNA"/>
</dbReference>
<organism evidence="2 3">
    <name type="scientific">Cyphellophora attinorum</name>
    <dbReference type="NCBI Taxonomy" id="1664694"/>
    <lineage>
        <taxon>Eukaryota</taxon>
        <taxon>Fungi</taxon>
        <taxon>Dikarya</taxon>
        <taxon>Ascomycota</taxon>
        <taxon>Pezizomycotina</taxon>
        <taxon>Eurotiomycetes</taxon>
        <taxon>Chaetothyriomycetidae</taxon>
        <taxon>Chaetothyriales</taxon>
        <taxon>Cyphellophoraceae</taxon>
        <taxon>Cyphellophora</taxon>
    </lineage>
</organism>